<protein>
    <recommendedName>
        <fullName evidence="6">Probable membrane transporter protein</fullName>
    </recommendedName>
</protein>
<feature type="transmembrane region" description="Helical" evidence="6">
    <location>
        <begin position="81"/>
        <end position="102"/>
    </location>
</feature>
<gene>
    <name evidence="7" type="ORF">NCTC12872_01596</name>
</gene>
<keyword evidence="4 6" id="KW-1133">Transmembrane helix</keyword>
<keyword evidence="3 6" id="KW-0812">Transmembrane</keyword>
<name>A0A379CB37_9PAST</name>
<feature type="transmembrane region" description="Helical" evidence="6">
    <location>
        <begin position="138"/>
        <end position="160"/>
    </location>
</feature>
<accession>A0A379CB37</accession>
<evidence type="ECO:0000256" key="1">
    <source>
        <dbReference type="ARBA" id="ARBA00004141"/>
    </source>
</evidence>
<evidence type="ECO:0000313" key="8">
    <source>
        <dbReference type="Proteomes" id="UP000255417"/>
    </source>
</evidence>
<dbReference type="PANTHER" id="PTHR43483:SF3">
    <property type="entry name" value="MEMBRANE TRANSPORTER PROTEIN HI_0806-RELATED"/>
    <property type="match status" value="1"/>
</dbReference>
<sequence length="266" mass="28052">MSIAILGAFLVLGAISGLLAGLFGIGGGMVIVPALVYLLPKVGVPDDLIMSMALGTSFSTIVVNTFSAAQHHHKLGNIEFSVIKVFVPALMIMGFLTASIVTDLPKHIITKLFSVLMFYLSLKMFLSIKSQKVATKQLTVRSMITAGSVIGVLASLGGIAGGGFIVPFLEGRGLALKKAIGTSSFCGCLLGLTGMLSFMFYGYNIPNLPDYSLGYVYLPALFGVVSVSFFTSKLGAKLAAVLSVSILKRAFALLLVGIAINMFFKY</sequence>
<feature type="transmembrane region" description="Helical" evidence="6">
    <location>
        <begin position="180"/>
        <end position="201"/>
    </location>
</feature>
<dbReference type="InterPro" id="IPR002781">
    <property type="entry name" value="TM_pro_TauE-like"/>
</dbReference>
<evidence type="ECO:0000256" key="3">
    <source>
        <dbReference type="ARBA" id="ARBA00022692"/>
    </source>
</evidence>
<feature type="transmembrane region" description="Helical" evidence="6">
    <location>
        <begin position="213"/>
        <end position="232"/>
    </location>
</feature>
<evidence type="ECO:0000256" key="4">
    <source>
        <dbReference type="ARBA" id="ARBA00022989"/>
    </source>
</evidence>
<feature type="transmembrane region" description="Helical" evidence="6">
    <location>
        <begin position="48"/>
        <end position="69"/>
    </location>
</feature>
<keyword evidence="8" id="KW-1185">Reference proteome</keyword>
<dbReference type="Proteomes" id="UP000255417">
    <property type="component" value="Unassembled WGS sequence"/>
</dbReference>
<dbReference type="Pfam" id="PF01925">
    <property type="entry name" value="TauE"/>
    <property type="match status" value="1"/>
</dbReference>
<comment type="subcellular location">
    <subcellularLocation>
        <location evidence="6">Cell membrane</location>
        <topology evidence="6">Multi-pass membrane protein</topology>
    </subcellularLocation>
    <subcellularLocation>
        <location evidence="1">Membrane</location>
        <topology evidence="1">Multi-pass membrane protein</topology>
    </subcellularLocation>
</comment>
<evidence type="ECO:0000256" key="2">
    <source>
        <dbReference type="ARBA" id="ARBA00009142"/>
    </source>
</evidence>
<organism evidence="7 8">
    <name type="scientific">Phocoenobacter uteri</name>
    <dbReference type="NCBI Taxonomy" id="146806"/>
    <lineage>
        <taxon>Bacteria</taxon>
        <taxon>Pseudomonadati</taxon>
        <taxon>Pseudomonadota</taxon>
        <taxon>Gammaproteobacteria</taxon>
        <taxon>Pasteurellales</taxon>
        <taxon>Pasteurellaceae</taxon>
        <taxon>Phocoenobacter</taxon>
    </lineage>
</organism>
<dbReference type="PANTHER" id="PTHR43483">
    <property type="entry name" value="MEMBRANE TRANSPORTER PROTEIN HI_0806-RELATED"/>
    <property type="match status" value="1"/>
</dbReference>
<dbReference type="AlphaFoldDB" id="A0A379CB37"/>
<comment type="similarity">
    <text evidence="2 6">Belongs to the 4-toluene sulfonate uptake permease (TSUP) (TC 2.A.102) family.</text>
</comment>
<evidence type="ECO:0000256" key="6">
    <source>
        <dbReference type="RuleBase" id="RU363041"/>
    </source>
</evidence>
<evidence type="ECO:0000256" key="5">
    <source>
        <dbReference type="ARBA" id="ARBA00023136"/>
    </source>
</evidence>
<dbReference type="GO" id="GO:0005886">
    <property type="term" value="C:plasma membrane"/>
    <property type="evidence" value="ECO:0007669"/>
    <property type="project" value="UniProtKB-SubCell"/>
</dbReference>
<evidence type="ECO:0000313" key="7">
    <source>
        <dbReference type="EMBL" id="SUB59602.1"/>
    </source>
</evidence>
<dbReference type="EMBL" id="UGTA01000001">
    <property type="protein sequence ID" value="SUB59602.1"/>
    <property type="molecule type" value="Genomic_DNA"/>
</dbReference>
<feature type="transmembrane region" description="Helical" evidence="6">
    <location>
        <begin position="108"/>
        <end position="126"/>
    </location>
</feature>
<feature type="transmembrane region" description="Helical" evidence="6">
    <location>
        <begin position="238"/>
        <end position="264"/>
    </location>
</feature>
<keyword evidence="6" id="KW-1003">Cell membrane</keyword>
<reference evidence="7 8" key="1">
    <citation type="submission" date="2018-06" db="EMBL/GenBank/DDBJ databases">
        <authorList>
            <consortium name="Pathogen Informatics"/>
            <person name="Doyle S."/>
        </authorList>
    </citation>
    <scope>NUCLEOTIDE SEQUENCE [LARGE SCALE GENOMIC DNA]</scope>
    <source>
        <strain evidence="7 8">NCTC12872</strain>
    </source>
</reference>
<keyword evidence="5 6" id="KW-0472">Membrane</keyword>
<proteinExistence type="inferred from homology"/>